<name>A0AAV5MHD3_9ROSI</name>
<gene>
    <name evidence="2" type="ORF">SLEP1_g55384</name>
</gene>
<evidence type="ECO:0000256" key="1">
    <source>
        <dbReference type="SAM" id="Phobius"/>
    </source>
</evidence>
<comment type="caution">
    <text evidence="2">The sequence shown here is derived from an EMBL/GenBank/DDBJ whole genome shotgun (WGS) entry which is preliminary data.</text>
</comment>
<proteinExistence type="predicted"/>
<organism evidence="2 3">
    <name type="scientific">Rubroshorea leprosula</name>
    <dbReference type="NCBI Taxonomy" id="152421"/>
    <lineage>
        <taxon>Eukaryota</taxon>
        <taxon>Viridiplantae</taxon>
        <taxon>Streptophyta</taxon>
        <taxon>Embryophyta</taxon>
        <taxon>Tracheophyta</taxon>
        <taxon>Spermatophyta</taxon>
        <taxon>Magnoliopsida</taxon>
        <taxon>eudicotyledons</taxon>
        <taxon>Gunneridae</taxon>
        <taxon>Pentapetalae</taxon>
        <taxon>rosids</taxon>
        <taxon>malvids</taxon>
        <taxon>Malvales</taxon>
        <taxon>Dipterocarpaceae</taxon>
        <taxon>Rubroshorea</taxon>
    </lineage>
</organism>
<evidence type="ECO:0000313" key="2">
    <source>
        <dbReference type="EMBL" id="GKV48584.1"/>
    </source>
</evidence>
<dbReference type="EMBL" id="BPVZ01000262">
    <property type="protein sequence ID" value="GKV48584.1"/>
    <property type="molecule type" value="Genomic_DNA"/>
</dbReference>
<keyword evidence="1" id="KW-0472">Membrane</keyword>
<protein>
    <recommendedName>
        <fullName evidence="4">Secreted protein</fullName>
    </recommendedName>
</protein>
<evidence type="ECO:0000313" key="3">
    <source>
        <dbReference type="Proteomes" id="UP001054252"/>
    </source>
</evidence>
<reference evidence="2 3" key="1">
    <citation type="journal article" date="2021" name="Commun. Biol.">
        <title>The genome of Shorea leprosula (Dipterocarpaceae) highlights the ecological relevance of drought in aseasonal tropical rainforests.</title>
        <authorList>
            <person name="Ng K.K.S."/>
            <person name="Kobayashi M.J."/>
            <person name="Fawcett J.A."/>
            <person name="Hatakeyama M."/>
            <person name="Paape T."/>
            <person name="Ng C.H."/>
            <person name="Ang C.C."/>
            <person name="Tnah L.H."/>
            <person name="Lee C.T."/>
            <person name="Nishiyama T."/>
            <person name="Sese J."/>
            <person name="O'Brien M.J."/>
            <person name="Copetti D."/>
            <person name="Mohd Noor M.I."/>
            <person name="Ong R.C."/>
            <person name="Putra M."/>
            <person name="Sireger I.Z."/>
            <person name="Indrioko S."/>
            <person name="Kosugi Y."/>
            <person name="Izuno A."/>
            <person name="Isagi Y."/>
            <person name="Lee S.L."/>
            <person name="Shimizu K.K."/>
        </authorList>
    </citation>
    <scope>NUCLEOTIDE SEQUENCE [LARGE SCALE GENOMIC DNA]</scope>
    <source>
        <strain evidence="2">214</strain>
    </source>
</reference>
<dbReference type="AlphaFoldDB" id="A0AAV5MHD3"/>
<sequence>MPWKTSEISLVFSFLSCSRTHLEPRNLPSPTGKAGSALLCFFTAGCSCLVGANWLVFCSVSFPLQIPPAFPNLLALVPCL</sequence>
<accession>A0AAV5MHD3</accession>
<evidence type="ECO:0008006" key="4">
    <source>
        <dbReference type="Google" id="ProtNLM"/>
    </source>
</evidence>
<keyword evidence="1" id="KW-1133">Transmembrane helix</keyword>
<dbReference type="Proteomes" id="UP001054252">
    <property type="component" value="Unassembled WGS sequence"/>
</dbReference>
<keyword evidence="3" id="KW-1185">Reference proteome</keyword>
<keyword evidence="1" id="KW-0812">Transmembrane</keyword>
<feature type="transmembrane region" description="Helical" evidence="1">
    <location>
        <begin position="36"/>
        <end position="57"/>
    </location>
</feature>